<organism evidence="2 3">
    <name type="scientific">Lasius niger</name>
    <name type="common">Black garden ant</name>
    <dbReference type="NCBI Taxonomy" id="67767"/>
    <lineage>
        <taxon>Eukaryota</taxon>
        <taxon>Metazoa</taxon>
        <taxon>Ecdysozoa</taxon>
        <taxon>Arthropoda</taxon>
        <taxon>Hexapoda</taxon>
        <taxon>Insecta</taxon>
        <taxon>Pterygota</taxon>
        <taxon>Neoptera</taxon>
        <taxon>Endopterygota</taxon>
        <taxon>Hymenoptera</taxon>
        <taxon>Apocrita</taxon>
        <taxon>Aculeata</taxon>
        <taxon>Formicoidea</taxon>
        <taxon>Formicidae</taxon>
        <taxon>Formicinae</taxon>
        <taxon>Lasius</taxon>
        <taxon>Lasius</taxon>
    </lineage>
</organism>
<dbReference type="SUPFAM" id="SSF56672">
    <property type="entry name" value="DNA/RNA polymerases"/>
    <property type="match status" value="1"/>
</dbReference>
<proteinExistence type="predicted"/>
<dbReference type="OrthoDB" id="7701509at2759"/>
<dbReference type="InterPro" id="IPR012337">
    <property type="entry name" value="RNaseH-like_sf"/>
</dbReference>
<evidence type="ECO:0000313" key="3">
    <source>
        <dbReference type="Proteomes" id="UP000036403"/>
    </source>
</evidence>
<dbReference type="PANTHER" id="PTHR19446">
    <property type="entry name" value="REVERSE TRANSCRIPTASES"/>
    <property type="match status" value="1"/>
</dbReference>
<dbReference type="Gene3D" id="3.30.420.10">
    <property type="entry name" value="Ribonuclease H-like superfamily/Ribonuclease H"/>
    <property type="match status" value="1"/>
</dbReference>
<dbReference type="PROSITE" id="PS50878">
    <property type="entry name" value="RT_POL"/>
    <property type="match status" value="1"/>
</dbReference>
<evidence type="ECO:0000259" key="1">
    <source>
        <dbReference type="PROSITE" id="PS50878"/>
    </source>
</evidence>
<dbReference type="InterPro" id="IPR036397">
    <property type="entry name" value="RNaseH_sf"/>
</dbReference>
<feature type="domain" description="Reverse transcriptase" evidence="1">
    <location>
        <begin position="1"/>
        <end position="204"/>
    </location>
</feature>
<dbReference type="SUPFAM" id="SSF53098">
    <property type="entry name" value="Ribonuclease H-like"/>
    <property type="match status" value="1"/>
</dbReference>
<dbReference type="PaxDb" id="67767-A0A0J7K8V6"/>
<dbReference type="Pfam" id="PF00078">
    <property type="entry name" value="RVT_1"/>
    <property type="match status" value="1"/>
</dbReference>
<dbReference type="EMBL" id="LBMM01011555">
    <property type="protein sequence ID" value="KMQ86767.1"/>
    <property type="molecule type" value="Genomic_DNA"/>
</dbReference>
<dbReference type="GO" id="GO:0071897">
    <property type="term" value="P:DNA biosynthetic process"/>
    <property type="evidence" value="ECO:0007669"/>
    <property type="project" value="UniProtKB-ARBA"/>
</dbReference>
<dbReference type="InterPro" id="IPR000477">
    <property type="entry name" value="RT_dom"/>
</dbReference>
<dbReference type="AlphaFoldDB" id="A0A0J7K8V6"/>
<evidence type="ECO:0000313" key="2">
    <source>
        <dbReference type="EMBL" id="KMQ86767.1"/>
    </source>
</evidence>
<sequence length="389" mass="43922">MLNAMKEKRILKAMKETPSEVYFGFRRGLSCIDNIATLITDIHMANKERKFTGAVFLDSVGIFDNVIPEALLTLLIKYGLPTKIITFIKATITHHNLTGYAAGINFQRRQTTRGLPQGSILSPILFNLYLALSCTCLPETVKIITYAEDIAIYYSNGNLEHIKDQLNPAIDNLKNFLRHLGLTISPIKSQCDHFYLPDFLEFVYNSRHFDPQIDTETGFRIRNDPNILDSFNLFLSSLKQDASFYTDSSKMVSNSDSPDGVGYVVYSPGLNFEFLAISQALNIIINKGIKRAVIFSDSLSVFTSLQNPILSGRTHHWILQIRNSLFNCNRLGLETKLLWIPSHCGITGNERVNLLAKECTFQILSFLVNVTPTSIPSSKSLQKRKHLIY</sequence>
<dbReference type="GO" id="GO:0003676">
    <property type="term" value="F:nucleic acid binding"/>
    <property type="evidence" value="ECO:0007669"/>
    <property type="project" value="InterPro"/>
</dbReference>
<gene>
    <name evidence="2" type="ORF">RF55_14170</name>
</gene>
<dbReference type="STRING" id="67767.A0A0J7K8V6"/>
<dbReference type="Proteomes" id="UP000036403">
    <property type="component" value="Unassembled WGS sequence"/>
</dbReference>
<dbReference type="InterPro" id="IPR043502">
    <property type="entry name" value="DNA/RNA_pol_sf"/>
</dbReference>
<dbReference type="GO" id="GO:0042575">
    <property type="term" value="C:DNA polymerase complex"/>
    <property type="evidence" value="ECO:0007669"/>
    <property type="project" value="UniProtKB-ARBA"/>
</dbReference>
<keyword evidence="3" id="KW-1185">Reference proteome</keyword>
<name>A0A0J7K8V6_LASNI</name>
<comment type="caution">
    <text evidence="2">The sequence shown here is derived from an EMBL/GenBank/DDBJ whole genome shotgun (WGS) entry which is preliminary data.</text>
</comment>
<accession>A0A0J7K8V6</accession>
<protein>
    <submittedName>
        <fullName evidence="2">Pol-like protein</fullName>
    </submittedName>
</protein>
<reference evidence="2 3" key="1">
    <citation type="submission" date="2015-04" db="EMBL/GenBank/DDBJ databases">
        <title>Lasius niger genome sequencing.</title>
        <authorList>
            <person name="Konorov E.A."/>
            <person name="Nikitin M.A."/>
            <person name="Kirill M.V."/>
            <person name="Chang P."/>
        </authorList>
    </citation>
    <scope>NUCLEOTIDE SEQUENCE [LARGE SCALE GENOMIC DNA]</scope>
    <source>
        <tissue evidence="2">Whole</tissue>
    </source>
</reference>
<dbReference type="CDD" id="cd09276">
    <property type="entry name" value="Rnase_HI_RT_non_LTR"/>
    <property type="match status" value="1"/>
</dbReference>